<feature type="compositionally biased region" description="Low complexity" evidence="1">
    <location>
        <begin position="126"/>
        <end position="136"/>
    </location>
</feature>
<feature type="compositionally biased region" description="Basic and acidic residues" evidence="1">
    <location>
        <begin position="90"/>
        <end position="102"/>
    </location>
</feature>
<sequence length="151" mass="17046">AQPARLARLDEPRPVPRPRAAGRFLRPRRVREVLEPGRRHRLRRAVRPRRARLGAADRGALLPPGRPVRRNPRRRVARPRRRRAGRRVAGGRDARQLHDRRDRRALKQPPVPAERHLHRRRPAPVPGRAGVDQHGQGHVGQGQAAGAGGPV</sequence>
<feature type="compositionally biased region" description="Basic residues" evidence="1">
    <location>
        <begin position="38"/>
        <end position="52"/>
    </location>
</feature>
<evidence type="ECO:0000313" key="2">
    <source>
        <dbReference type="EMBL" id="CAA9419674.1"/>
    </source>
</evidence>
<feature type="region of interest" description="Disordered" evidence="1">
    <location>
        <begin position="1"/>
        <end position="23"/>
    </location>
</feature>
<evidence type="ECO:0000256" key="1">
    <source>
        <dbReference type="SAM" id="MobiDB-lite"/>
    </source>
</evidence>
<gene>
    <name evidence="2" type="ORF">AVDCRST_MAG64-2794</name>
</gene>
<feature type="compositionally biased region" description="Low complexity" evidence="1">
    <location>
        <begin position="53"/>
        <end position="63"/>
    </location>
</feature>
<accession>A0A6J4PP26</accession>
<dbReference type="EMBL" id="CADCUQ010000632">
    <property type="protein sequence ID" value="CAA9419674.1"/>
    <property type="molecule type" value="Genomic_DNA"/>
</dbReference>
<reference evidence="2" key="1">
    <citation type="submission" date="2020-02" db="EMBL/GenBank/DDBJ databases">
        <authorList>
            <person name="Meier V. D."/>
        </authorList>
    </citation>
    <scope>NUCLEOTIDE SEQUENCE</scope>
    <source>
        <strain evidence="2">AVDCRST_MAG64</strain>
    </source>
</reference>
<feature type="compositionally biased region" description="Gly residues" evidence="1">
    <location>
        <begin position="137"/>
        <end position="151"/>
    </location>
</feature>
<feature type="non-terminal residue" evidence="2">
    <location>
        <position position="1"/>
    </location>
</feature>
<protein>
    <submittedName>
        <fullName evidence="2">Uncharacterized protein</fullName>
    </submittedName>
</protein>
<feature type="compositionally biased region" description="Basic residues" evidence="1">
    <location>
        <begin position="67"/>
        <end position="86"/>
    </location>
</feature>
<feature type="non-terminal residue" evidence="2">
    <location>
        <position position="151"/>
    </location>
</feature>
<feature type="region of interest" description="Disordered" evidence="1">
    <location>
        <begin position="37"/>
        <end position="151"/>
    </location>
</feature>
<organism evidence="2">
    <name type="scientific">uncultured Phycisphaerae bacterium</name>
    <dbReference type="NCBI Taxonomy" id="904963"/>
    <lineage>
        <taxon>Bacteria</taxon>
        <taxon>Pseudomonadati</taxon>
        <taxon>Planctomycetota</taxon>
        <taxon>Phycisphaerae</taxon>
        <taxon>environmental samples</taxon>
    </lineage>
</organism>
<dbReference type="AlphaFoldDB" id="A0A6J4PP26"/>
<proteinExistence type="predicted"/>
<name>A0A6J4PP26_9BACT</name>